<dbReference type="SMART" id="SM00829">
    <property type="entry name" value="PKS_ER"/>
    <property type="match status" value="1"/>
</dbReference>
<dbReference type="SUPFAM" id="SSF51735">
    <property type="entry name" value="NAD(P)-binding Rossmann-fold domains"/>
    <property type="match status" value="1"/>
</dbReference>
<dbReference type="InterPro" id="IPR018713">
    <property type="entry name" value="MPAB/Lcp_cat_dom"/>
</dbReference>
<dbReference type="Pfam" id="PF09995">
    <property type="entry name" value="MPAB_Lcp_cat"/>
    <property type="match status" value="1"/>
</dbReference>
<accession>A0A0K6GE76</accession>
<evidence type="ECO:0000313" key="5">
    <source>
        <dbReference type="Proteomes" id="UP000044841"/>
    </source>
</evidence>
<comment type="similarity">
    <text evidence="2">Belongs to the zinc-containing alcohol dehydrogenase family.</text>
</comment>
<dbReference type="Pfam" id="PF08240">
    <property type="entry name" value="ADH_N"/>
    <property type="match status" value="1"/>
</dbReference>
<keyword evidence="1" id="KW-0560">Oxidoreductase</keyword>
<dbReference type="Gene3D" id="3.90.180.10">
    <property type="entry name" value="Medium-chain alcohol dehydrogenases, catalytic domain"/>
    <property type="match status" value="1"/>
</dbReference>
<comment type="cofactor">
    <cofactor evidence="2">
        <name>Zn(2+)</name>
        <dbReference type="ChEBI" id="CHEBI:29105"/>
    </cofactor>
</comment>
<dbReference type="PANTHER" id="PTHR37539:SF1">
    <property type="entry name" value="ER-BOUND OXYGENASE MPAB_MPAB'_RUBBER OXYGENASE CATALYTIC DOMAIN-CONTAINING PROTEIN"/>
    <property type="match status" value="1"/>
</dbReference>
<dbReference type="GO" id="GO:0008270">
    <property type="term" value="F:zinc ion binding"/>
    <property type="evidence" value="ECO:0007669"/>
    <property type="project" value="InterPro"/>
</dbReference>
<reference evidence="4 5" key="1">
    <citation type="submission" date="2015-07" db="EMBL/GenBank/DDBJ databases">
        <authorList>
            <person name="Noorani M."/>
        </authorList>
    </citation>
    <scope>NUCLEOTIDE SEQUENCE [LARGE SCALE GENOMIC DNA]</scope>
    <source>
        <strain evidence="4">BBA 69670</strain>
    </source>
</reference>
<dbReference type="PROSITE" id="PS00059">
    <property type="entry name" value="ADH_ZINC"/>
    <property type="match status" value="1"/>
</dbReference>
<keyword evidence="2" id="KW-0862">Zinc</keyword>
<evidence type="ECO:0000259" key="3">
    <source>
        <dbReference type="SMART" id="SM00829"/>
    </source>
</evidence>
<dbReference type="Proteomes" id="UP000044841">
    <property type="component" value="Unassembled WGS sequence"/>
</dbReference>
<dbReference type="InterPro" id="IPR013154">
    <property type="entry name" value="ADH-like_N"/>
</dbReference>
<dbReference type="GO" id="GO:0016491">
    <property type="term" value="F:oxidoreductase activity"/>
    <property type="evidence" value="ECO:0007669"/>
    <property type="project" value="UniProtKB-KW"/>
</dbReference>
<keyword evidence="2" id="KW-0479">Metal-binding</keyword>
<dbReference type="InterPro" id="IPR011032">
    <property type="entry name" value="GroES-like_sf"/>
</dbReference>
<gene>
    <name evidence="4" type="primary">adh</name>
    <name evidence="4" type="ORF">RSOLAG22IIIB_02382</name>
</gene>
<dbReference type="InterPro" id="IPR013149">
    <property type="entry name" value="ADH-like_C"/>
</dbReference>
<dbReference type="EMBL" id="CYGV01001733">
    <property type="protein sequence ID" value="CUA76902.1"/>
    <property type="molecule type" value="Genomic_DNA"/>
</dbReference>
<dbReference type="SUPFAM" id="SSF50129">
    <property type="entry name" value="GroES-like"/>
    <property type="match status" value="1"/>
</dbReference>
<evidence type="ECO:0000256" key="2">
    <source>
        <dbReference type="RuleBase" id="RU361277"/>
    </source>
</evidence>
<dbReference type="InterPro" id="IPR002328">
    <property type="entry name" value="ADH_Zn_CS"/>
</dbReference>
<sequence>MFIIDEISHPFRPEDIVEIHNSSQTEHLPPGTICSKWDHVFEWDENCVKSSTLEKWRHHSDSLCDEALLETFPDPSFSTGVDLLDAIERRAEQGPGPARDFIDHVNRIPPEGISASNDQIRRGQAFFYTYSSPILAGLMHFSLAGGFASARITRVLHAVSYLVPGKSNKAGEYSITPASSDRTFKRLSETLQMILDAMGGNASLAEREGNPARPGVHALSPGEEGWRSVVRVRLLHGVARRRIMERVRHPEANTSGYDFNTDGYPINQEDLAATLSSFCSAPVMCVSRLGYHPSVSEKEDYIALWRHIGYYMGVDPEILSRHFSSLSVNNKFLASTVVHLLETPDPEAGDLPPPTMPILHAISQRPPFPSTFAYHCALTRFLVGDRLADHLKVPKTPLLESCRLHTRLLSTKLPYLFGKVYRLRNWESRRVRISREGLSRMVRWQMGMRRTVFRPRQEDGEIVPGVEQSEAVVPNMVLGRAFMREYNFLIREMLGVIGITVLSVLTVGWKVKSWLTLLQILHDHMPNSPLNHDIPKTQKAVVCPGPGQPWTVLNDFPVPIPGPCEVLIKVIAVGLCGGDGVLRAGGMPGLSYPIVAGHEIVGRVVALGNDVESSCGNSVWKWTVGQRVGVGWNAGRCQKCYYCRNGNPQGCSMAHATALTRDGGLAEYMTTHFTAIVPFPDELSSLQAPLLCAGLTCFNSLRHTRAKPGDNVLIIGCGGLGHVAIPLARAMGFRPIVLSQTETKRKLAMELGAEAFIVGRARPTAQNESNDPLVGEIVRVVDRPFGGSGPGGVNIVLQTAPEEEMLRRVTGALAMDAEVILLSEPDSMKINLPLMPFLVKRASIRGWTAGVPTDAHDTLRFCVQTGVRCIVETSTMENAEAAYINMSKALFRTVVVVDASEIDKEHK</sequence>
<keyword evidence="5" id="KW-1185">Reference proteome</keyword>
<dbReference type="InterPro" id="IPR037473">
    <property type="entry name" value="Lcp-like"/>
</dbReference>
<dbReference type="Pfam" id="PF00107">
    <property type="entry name" value="ADH_zinc_N"/>
    <property type="match status" value="1"/>
</dbReference>
<evidence type="ECO:0000313" key="4">
    <source>
        <dbReference type="EMBL" id="CUA76902.1"/>
    </source>
</evidence>
<feature type="domain" description="Enoyl reductase (ER)" evidence="3">
    <location>
        <begin position="547"/>
        <end position="897"/>
    </location>
</feature>
<dbReference type="Gene3D" id="3.40.50.720">
    <property type="entry name" value="NAD(P)-binding Rossmann-like Domain"/>
    <property type="match status" value="1"/>
</dbReference>
<dbReference type="InterPro" id="IPR036291">
    <property type="entry name" value="NAD(P)-bd_dom_sf"/>
</dbReference>
<dbReference type="InterPro" id="IPR020843">
    <property type="entry name" value="ER"/>
</dbReference>
<organism evidence="4 5">
    <name type="scientific">Rhizoctonia solani</name>
    <dbReference type="NCBI Taxonomy" id="456999"/>
    <lineage>
        <taxon>Eukaryota</taxon>
        <taxon>Fungi</taxon>
        <taxon>Dikarya</taxon>
        <taxon>Basidiomycota</taxon>
        <taxon>Agaricomycotina</taxon>
        <taxon>Agaricomycetes</taxon>
        <taxon>Cantharellales</taxon>
        <taxon>Ceratobasidiaceae</taxon>
        <taxon>Rhizoctonia</taxon>
    </lineage>
</organism>
<dbReference type="AlphaFoldDB" id="A0A0K6GE76"/>
<protein>
    <recommendedName>
        <fullName evidence="3">Enoyl reductase (ER) domain-containing protein</fullName>
    </recommendedName>
</protein>
<dbReference type="PANTHER" id="PTHR37539">
    <property type="entry name" value="SECRETED PROTEIN-RELATED"/>
    <property type="match status" value="1"/>
</dbReference>
<proteinExistence type="inferred from homology"/>
<name>A0A0K6GE76_9AGAM</name>
<evidence type="ECO:0000256" key="1">
    <source>
        <dbReference type="ARBA" id="ARBA00023002"/>
    </source>
</evidence>